<name>A0A366H4Q3_9BACT</name>
<dbReference type="RefSeq" id="WP_113961768.1">
    <property type="nucleotide sequence ID" value="NZ_QNRR01000015.1"/>
</dbReference>
<dbReference type="AlphaFoldDB" id="A0A366H4Q3"/>
<accession>A0A366H4Q3</accession>
<evidence type="ECO:0000313" key="2">
    <source>
        <dbReference type="Proteomes" id="UP000253426"/>
    </source>
</evidence>
<dbReference type="Proteomes" id="UP000253426">
    <property type="component" value="Unassembled WGS sequence"/>
</dbReference>
<dbReference type="EMBL" id="QNRR01000015">
    <property type="protein sequence ID" value="RBP36994.1"/>
    <property type="molecule type" value="Genomic_DNA"/>
</dbReference>
<keyword evidence="2" id="KW-1185">Reference proteome</keyword>
<organism evidence="1 2">
    <name type="scientific">Roseimicrobium gellanilyticum</name>
    <dbReference type="NCBI Taxonomy" id="748857"/>
    <lineage>
        <taxon>Bacteria</taxon>
        <taxon>Pseudomonadati</taxon>
        <taxon>Verrucomicrobiota</taxon>
        <taxon>Verrucomicrobiia</taxon>
        <taxon>Verrucomicrobiales</taxon>
        <taxon>Verrucomicrobiaceae</taxon>
        <taxon>Roseimicrobium</taxon>
    </lineage>
</organism>
<protein>
    <submittedName>
        <fullName evidence="1">Uncharacterized protein</fullName>
    </submittedName>
</protein>
<comment type="caution">
    <text evidence="1">The sequence shown here is derived from an EMBL/GenBank/DDBJ whole genome shotgun (WGS) entry which is preliminary data.</text>
</comment>
<reference evidence="1 2" key="1">
    <citation type="submission" date="2018-06" db="EMBL/GenBank/DDBJ databases">
        <title>Genomic Encyclopedia of Type Strains, Phase IV (KMG-IV): sequencing the most valuable type-strain genomes for metagenomic binning, comparative biology and taxonomic classification.</title>
        <authorList>
            <person name="Goeker M."/>
        </authorList>
    </citation>
    <scope>NUCLEOTIDE SEQUENCE [LARGE SCALE GENOMIC DNA]</scope>
    <source>
        <strain evidence="1 2">DSM 25532</strain>
    </source>
</reference>
<proteinExistence type="predicted"/>
<gene>
    <name evidence="1" type="ORF">DES53_115135</name>
</gene>
<evidence type="ECO:0000313" key="1">
    <source>
        <dbReference type="EMBL" id="RBP36994.1"/>
    </source>
</evidence>
<sequence>MNTSAPFRQSRSSPSSRLSLLGLLLITGLILSAPTSAIARPKTSEEITFAALQGRVWILALVDFLHDAKLSEKDRKAVYSLYLYHELKVAGLESEHAAAPRAANTEIYQRTLGAEFQARLTQSIRVPFERPYIENPSLKATEPQKVSIEVHFRKLVEPFRATDKDKLHTPEWLTEMELSSVLIKDLKASLREWHDGKIVDEDENEILYEAVEKDLERVIDRIDEDEDLIDEAWKIAATEWLGQ</sequence>